<evidence type="ECO:0000313" key="7">
    <source>
        <dbReference type="EMBL" id="QXJ35812.1"/>
    </source>
</evidence>
<evidence type="ECO:0000259" key="6">
    <source>
        <dbReference type="Pfam" id="PF01699"/>
    </source>
</evidence>
<proteinExistence type="predicted"/>
<sequence length="309" mass="33812">MKMLLFWLEFVGIFIAIFISAELLAKGADELEDFLGQGITGGIILGFLTALPETIFVIIASLEGSFDIALGSAIGGNVLLFTLGIGLVGVLYALKWKTPLQISSEYSVENIFLMLTTIAMLLVLIYGKLDIISGLLLILIYVIYVVYRVVKFRGEGGRRKEGNLAKPIIFIMAGGVLLVVFSHYFVEYISEIATMLNVPAIWLSLIIAPIAGELEEKISAFRLVQMSKDGGSLSILSFVGSKIENATILLGIIGLFTDYELQSALPEYISALAANIIALYVLFDKRLKIIESTILIGVYVVIVIFSFYL</sequence>
<dbReference type="PANTHER" id="PTHR10846:SF8">
    <property type="entry name" value="INNER MEMBRANE PROTEIN YRBG"/>
    <property type="match status" value="1"/>
</dbReference>
<dbReference type="InterPro" id="IPR004481">
    <property type="entry name" value="K/Na/Ca-exchanger"/>
</dbReference>
<protein>
    <recommendedName>
        <fullName evidence="6">Sodium/calcium exchanger membrane region domain-containing protein</fullName>
    </recommendedName>
</protein>
<evidence type="ECO:0000256" key="4">
    <source>
        <dbReference type="ARBA" id="ARBA00023136"/>
    </source>
</evidence>
<dbReference type="GO" id="GO:0005262">
    <property type="term" value="F:calcium channel activity"/>
    <property type="evidence" value="ECO:0007669"/>
    <property type="project" value="TreeGrafter"/>
</dbReference>
<accession>A0A8F5C2A9</accession>
<evidence type="ECO:0000313" key="8">
    <source>
        <dbReference type="Proteomes" id="UP000694036"/>
    </source>
</evidence>
<keyword evidence="4 5" id="KW-0472">Membrane</keyword>
<keyword evidence="2 5" id="KW-0812">Transmembrane</keyword>
<dbReference type="GO" id="GO:0005886">
    <property type="term" value="C:plasma membrane"/>
    <property type="evidence" value="ECO:0007669"/>
    <property type="project" value="TreeGrafter"/>
</dbReference>
<feature type="transmembrane region" description="Helical" evidence="5">
    <location>
        <begin position="192"/>
        <end position="212"/>
    </location>
</feature>
<dbReference type="GO" id="GO:0006874">
    <property type="term" value="P:intracellular calcium ion homeostasis"/>
    <property type="evidence" value="ECO:0007669"/>
    <property type="project" value="TreeGrafter"/>
</dbReference>
<feature type="transmembrane region" description="Helical" evidence="5">
    <location>
        <begin position="290"/>
        <end position="308"/>
    </location>
</feature>
<feature type="transmembrane region" description="Helical" evidence="5">
    <location>
        <begin position="131"/>
        <end position="147"/>
    </location>
</feature>
<name>A0A8F5C2A9_9CREN</name>
<dbReference type="GO" id="GO:0008273">
    <property type="term" value="F:calcium, potassium:sodium antiporter activity"/>
    <property type="evidence" value="ECO:0007669"/>
    <property type="project" value="TreeGrafter"/>
</dbReference>
<feature type="transmembrane region" description="Helical" evidence="5">
    <location>
        <begin position="106"/>
        <end position="125"/>
    </location>
</feature>
<evidence type="ECO:0000256" key="3">
    <source>
        <dbReference type="ARBA" id="ARBA00022989"/>
    </source>
</evidence>
<feature type="transmembrane region" description="Helical" evidence="5">
    <location>
        <begin position="268"/>
        <end position="283"/>
    </location>
</feature>
<evidence type="ECO:0000256" key="5">
    <source>
        <dbReference type="SAM" id="Phobius"/>
    </source>
</evidence>
<dbReference type="GeneID" id="65557683"/>
<reference evidence="7 8" key="1">
    <citation type="journal article" date="2021" name="Environ. Microbiol.">
        <title>New insights into the diversity and evolution of the archaeal mobilome from three complete genomes of Saccharolobus shibatae.</title>
        <authorList>
            <person name="Medvedeva S."/>
            <person name="Brandt D."/>
            <person name="Cvirkaite-Krupovic V."/>
            <person name="Liu Y."/>
            <person name="Severinov K."/>
            <person name="Ishino S."/>
            <person name="Ishino Y."/>
            <person name="Prangishvili D."/>
            <person name="Kalinowski J."/>
            <person name="Krupovic M."/>
        </authorList>
    </citation>
    <scope>NUCLEOTIDE SEQUENCE [LARGE SCALE GENOMIC DNA]</scope>
    <source>
        <strain evidence="7 8">S38A</strain>
    </source>
</reference>
<dbReference type="Proteomes" id="UP000694036">
    <property type="component" value="Chromosome"/>
</dbReference>
<feature type="transmembrane region" description="Helical" evidence="5">
    <location>
        <begin position="233"/>
        <end position="256"/>
    </location>
</feature>
<feature type="transmembrane region" description="Helical" evidence="5">
    <location>
        <begin position="168"/>
        <end position="186"/>
    </location>
</feature>
<feature type="domain" description="Sodium/calcium exchanger membrane region" evidence="6">
    <location>
        <begin position="7"/>
        <end position="149"/>
    </location>
</feature>
<feature type="domain" description="Sodium/calcium exchanger membrane region" evidence="6">
    <location>
        <begin position="168"/>
        <end position="307"/>
    </location>
</feature>
<keyword evidence="3 5" id="KW-1133">Transmembrane helix</keyword>
<dbReference type="RefSeq" id="WP_218258280.1">
    <property type="nucleotide sequence ID" value="NZ_CP077713.1"/>
</dbReference>
<feature type="transmembrane region" description="Helical" evidence="5">
    <location>
        <begin position="6"/>
        <end position="25"/>
    </location>
</feature>
<feature type="transmembrane region" description="Helical" evidence="5">
    <location>
        <begin position="68"/>
        <end position="94"/>
    </location>
</feature>
<dbReference type="PANTHER" id="PTHR10846">
    <property type="entry name" value="SODIUM/POTASSIUM/CALCIUM EXCHANGER"/>
    <property type="match status" value="1"/>
</dbReference>
<dbReference type="InterPro" id="IPR004837">
    <property type="entry name" value="NaCa_Exmemb"/>
</dbReference>
<dbReference type="EMBL" id="CP077713">
    <property type="protein sequence ID" value="QXJ35812.1"/>
    <property type="molecule type" value="Genomic_DNA"/>
</dbReference>
<evidence type="ECO:0000256" key="1">
    <source>
        <dbReference type="ARBA" id="ARBA00004141"/>
    </source>
</evidence>
<dbReference type="Pfam" id="PF01699">
    <property type="entry name" value="Na_Ca_ex"/>
    <property type="match status" value="2"/>
</dbReference>
<organism evidence="7 8">
    <name type="scientific">Saccharolobus shibatae</name>
    <dbReference type="NCBI Taxonomy" id="2286"/>
    <lineage>
        <taxon>Archaea</taxon>
        <taxon>Thermoproteota</taxon>
        <taxon>Thermoprotei</taxon>
        <taxon>Sulfolobales</taxon>
        <taxon>Sulfolobaceae</taxon>
        <taxon>Saccharolobus</taxon>
    </lineage>
</organism>
<keyword evidence="8" id="KW-1185">Reference proteome</keyword>
<evidence type="ECO:0000256" key="2">
    <source>
        <dbReference type="ARBA" id="ARBA00022692"/>
    </source>
</evidence>
<dbReference type="AlphaFoldDB" id="A0A8F5C2A9"/>
<gene>
    <name evidence="7" type="ORF">J5U22_02359</name>
</gene>
<feature type="transmembrane region" description="Helical" evidence="5">
    <location>
        <begin position="37"/>
        <end position="62"/>
    </location>
</feature>
<comment type="subcellular location">
    <subcellularLocation>
        <location evidence="1">Membrane</location>
        <topology evidence="1">Multi-pass membrane protein</topology>
    </subcellularLocation>
</comment>